<gene>
    <name evidence="1" type="ORF">B0J11DRAFT_105872</name>
</gene>
<dbReference type="Gene3D" id="3.40.50.300">
    <property type="entry name" value="P-loop containing nucleotide triphosphate hydrolases"/>
    <property type="match status" value="1"/>
</dbReference>
<dbReference type="EMBL" id="JAGMWT010000014">
    <property type="protein sequence ID" value="KAH7116971.1"/>
    <property type="molecule type" value="Genomic_DNA"/>
</dbReference>
<dbReference type="PANTHER" id="PTHR46082:SF11">
    <property type="entry name" value="AAA+ ATPASE DOMAIN-CONTAINING PROTEIN-RELATED"/>
    <property type="match status" value="1"/>
</dbReference>
<dbReference type="OrthoDB" id="20872at2759"/>
<keyword evidence="2" id="KW-1185">Reference proteome</keyword>
<comment type="caution">
    <text evidence="1">The sequence shown here is derived from an EMBL/GenBank/DDBJ whole genome shotgun (WGS) entry which is preliminary data.</text>
</comment>
<dbReference type="Gene3D" id="1.25.40.10">
    <property type="entry name" value="Tetratricopeptide repeat domain"/>
    <property type="match status" value="3"/>
</dbReference>
<accession>A0A9P9IDP9</accession>
<sequence length="956" mass="108521">MAQAITKVTNFGSNYGGIQIVEVNAPLNITHYERPETPPNPCSDIPFQPNEHFIDPGCDGNDTLLHRICAKLSRPAGRVALVGLGGVGKSQVAIEYCYNIIAQSSDTWVFWVHANTGDRIRQDFEKIAEHAKLRGRKDPDVDILKLVRNWLVSPKSGKWLLVFDNFDDPTVFSDPSTQHIKEQTINSNHGYISDPSTFLPTNKNGSILVTSRYKSAAEQLVDEDDVIRIEPMRSILAQSLLRRRLGEDFNAESSPNDTNYIAELAEALEYMPLALVHAAAYIRKRKPQYSVQQYLEDYRSSNRRKANILSEKTANTRRLRDASNSIIITWNISFEHISRMRHTAADLLSLLSFFDRQGIPAELVRSRAITAVGSEYSDQPGETKKTPYGPNDEEIFRNDVLMLKDYSFITPTKNSDTFEMHSLVQLATQVWLEEQNKVEKWRNQYIVNLAVGFPERPYDYWSRCQALFPHAKSAVMHRPNVNDPDILKAWALLLLNAATFSWRRGDAEETVQLSELSMKARAELFGGDHPETLDSMEVMACGKGLQRDWNQAIKLSQYVVDTRSASLGADHQDTMVSMNNLATVYQSQEQWETAKVLLREVIRVSTGKMDNDADNYEITLRTAKANLALIHNKLGEWEEAERLQKQVMEILTEKKVMKHPTVVLNMTNLAGTYYQQGRWDEAKDLQEKAVKLSKELLGETHDRTLTVTSNLALTLSNLGNLLEAESLQIHVLAARRKNLGDRHPNTLGSISNLALVYMHQQNWSKALPLLEEVVPASKEILGPTHLNTLTFQSNEAFTLKGLKRWNEAATLYDQIITSYTALDLSKPRLVAQSNLASIYTLCGHLTQAESLQAQVLEESETVFGKEHPDTLTNMNNLAFTWNELGRWEEAERLLWECAMKRQRMLGAQHPETVETLAMLEEWQRLRERGKKEKGKEKKKDGVLREWGRKVFKGGSG</sequence>
<dbReference type="InterPro" id="IPR053137">
    <property type="entry name" value="NLR-like"/>
</dbReference>
<dbReference type="SUPFAM" id="SSF52540">
    <property type="entry name" value="P-loop containing nucleoside triphosphate hydrolases"/>
    <property type="match status" value="1"/>
</dbReference>
<dbReference type="AlphaFoldDB" id="A0A9P9IDP9"/>
<dbReference type="Proteomes" id="UP000700596">
    <property type="component" value="Unassembled WGS sequence"/>
</dbReference>
<evidence type="ECO:0008006" key="3">
    <source>
        <dbReference type="Google" id="ProtNLM"/>
    </source>
</evidence>
<dbReference type="SUPFAM" id="SSF48452">
    <property type="entry name" value="TPR-like"/>
    <property type="match status" value="3"/>
</dbReference>
<dbReference type="Pfam" id="PF13374">
    <property type="entry name" value="TPR_10"/>
    <property type="match status" value="1"/>
</dbReference>
<dbReference type="PANTHER" id="PTHR46082">
    <property type="entry name" value="ATP/GTP-BINDING PROTEIN-RELATED"/>
    <property type="match status" value="1"/>
</dbReference>
<dbReference type="InterPro" id="IPR011990">
    <property type="entry name" value="TPR-like_helical_dom_sf"/>
</dbReference>
<protein>
    <recommendedName>
        <fullName evidence="3">TPR-like protein</fullName>
    </recommendedName>
</protein>
<dbReference type="InterPro" id="IPR019734">
    <property type="entry name" value="TPR_rpt"/>
</dbReference>
<dbReference type="InterPro" id="IPR027417">
    <property type="entry name" value="P-loop_NTPase"/>
</dbReference>
<evidence type="ECO:0000313" key="2">
    <source>
        <dbReference type="Proteomes" id="UP000700596"/>
    </source>
</evidence>
<dbReference type="Pfam" id="PF13424">
    <property type="entry name" value="TPR_12"/>
    <property type="match status" value="4"/>
</dbReference>
<name>A0A9P9IDP9_9PLEO</name>
<evidence type="ECO:0000313" key="1">
    <source>
        <dbReference type="EMBL" id="KAH7116971.1"/>
    </source>
</evidence>
<proteinExistence type="predicted"/>
<reference evidence="1" key="1">
    <citation type="journal article" date="2021" name="Nat. Commun.">
        <title>Genetic determinants of endophytism in the Arabidopsis root mycobiome.</title>
        <authorList>
            <person name="Mesny F."/>
            <person name="Miyauchi S."/>
            <person name="Thiergart T."/>
            <person name="Pickel B."/>
            <person name="Atanasova L."/>
            <person name="Karlsson M."/>
            <person name="Huettel B."/>
            <person name="Barry K.W."/>
            <person name="Haridas S."/>
            <person name="Chen C."/>
            <person name="Bauer D."/>
            <person name="Andreopoulos W."/>
            <person name="Pangilinan J."/>
            <person name="LaButti K."/>
            <person name="Riley R."/>
            <person name="Lipzen A."/>
            <person name="Clum A."/>
            <person name="Drula E."/>
            <person name="Henrissat B."/>
            <person name="Kohler A."/>
            <person name="Grigoriev I.V."/>
            <person name="Martin F.M."/>
            <person name="Hacquard S."/>
        </authorList>
    </citation>
    <scope>NUCLEOTIDE SEQUENCE</scope>
    <source>
        <strain evidence="1">MPI-CAGE-CH-0243</strain>
    </source>
</reference>
<organism evidence="1 2">
    <name type="scientific">Dendryphion nanum</name>
    <dbReference type="NCBI Taxonomy" id="256645"/>
    <lineage>
        <taxon>Eukaryota</taxon>
        <taxon>Fungi</taxon>
        <taxon>Dikarya</taxon>
        <taxon>Ascomycota</taxon>
        <taxon>Pezizomycotina</taxon>
        <taxon>Dothideomycetes</taxon>
        <taxon>Pleosporomycetidae</taxon>
        <taxon>Pleosporales</taxon>
        <taxon>Torulaceae</taxon>
        <taxon>Dendryphion</taxon>
    </lineage>
</organism>
<dbReference type="SMART" id="SM00028">
    <property type="entry name" value="TPR"/>
    <property type="match status" value="4"/>
</dbReference>